<dbReference type="InterPro" id="IPR005788">
    <property type="entry name" value="PDI_thioredoxin-like_dom"/>
</dbReference>
<dbReference type="FunFam" id="3.40.30.10:FF:000023">
    <property type="entry name" value="Protein disulfide-isomerase"/>
    <property type="match status" value="1"/>
</dbReference>
<evidence type="ECO:0000256" key="6">
    <source>
        <dbReference type="ARBA" id="ARBA00022737"/>
    </source>
</evidence>
<evidence type="ECO:0000256" key="8">
    <source>
        <dbReference type="ARBA" id="ARBA00023157"/>
    </source>
</evidence>
<dbReference type="FunFam" id="3.40.30.10:FF:000030">
    <property type="entry name" value="Protein disulfide-isomerase"/>
    <property type="match status" value="1"/>
</dbReference>
<dbReference type="InterPro" id="IPR036249">
    <property type="entry name" value="Thioredoxin-like_sf"/>
</dbReference>
<name>A0A7D9J6G3_PARCT</name>
<dbReference type="PRINTS" id="PR00421">
    <property type="entry name" value="THIOREDOXIN"/>
</dbReference>
<keyword evidence="6" id="KW-0677">Repeat</keyword>
<comment type="catalytic activity">
    <reaction evidence="1 12">
        <text>Catalyzes the rearrangement of -S-S- bonds in proteins.</text>
        <dbReference type="EC" id="5.3.4.1"/>
    </reaction>
</comment>
<dbReference type="PROSITE" id="PS51352">
    <property type="entry name" value="THIOREDOXIN_2"/>
    <property type="match status" value="2"/>
</dbReference>
<dbReference type="PANTHER" id="PTHR18929:SF240">
    <property type="entry name" value="PROTEIN DISULFIDE-ISOMERASE"/>
    <property type="match status" value="1"/>
</dbReference>
<comment type="caution">
    <text evidence="13">The sequence shown here is derived from an EMBL/GenBank/DDBJ whole genome shotgun (WGS) entry which is preliminary data.</text>
</comment>
<dbReference type="PROSITE" id="PS00194">
    <property type="entry name" value="THIOREDOXIN_1"/>
    <property type="match status" value="2"/>
</dbReference>
<feature type="non-terminal residue" evidence="13">
    <location>
        <position position="504"/>
    </location>
</feature>
<dbReference type="GO" id="GO:0034976">
    <property type="term" value="P:response to endoplasmic reticulum stress"/>
    <property type="evidence" value="ECO:0007669"/>
    <property type="project" value="TreeGrafter"/>
</dbReference>
<dbReference type="Pfam" id="PF00085">
    <property type="entry name" value="Thioredoxin"/>
    <property type="match status" value="2"/>
</dbReference>
<evidence type="ECO:0000256" key="4">
    <source>
        <dbReference type="ARBA" id="ARBA00012723"/>
    </source>
</evidence>
<dbReference type="CDD" id="cd02961">
    <property type="entry name" value="PDI_a_family"/>
    <property type="match status" value="1"/>
</dbReference>
<keyword evidence="14" id="KW-1185">Reference proteome</keyword>
<dbReference type="OrthoDB" id="72053at2759"/>
<evidence type="ECO:0000256" key="11">
    <source>
        <dbReference type="RuleBase" id="RU004208"/>
    </source>
</evidence>
<dbReference type="CDD" id="cd02981">
    <property type="entry name" value="PDI_b_family"/>
    <property type="match status" value="1"/>
</dbReference>
<dbReference type="InterPro" id="IPR013766">
    <property type="entry name" value="Thioredoxin_domain"/>
</dbReference>
<dbReference type="InterPro" id="IPR017937">
    <property type="entry name" value="Thioredoxin_CS"/>
</dbReference>
<gene>
    <name evidence="13" type="ORF">PACLA_8A077318</name>
</gene>
<keyword evidence="7" id="KW-0256">Endoplasmic reticulum</keyword>
<evidence type="ECO:0000256" key="2">
    <source>
        <dbReference type="ARBA" id="ARBA00004319"/>
    </source>
</evidence>
<dbReference type="CDD" id="cd02982">
    <property type="entry name" value="PDI_b'_family"/>
    <property type="match status" value="1"/>
</dbReference>
<dbReference type="NCBIfam" id="TIGR01130">
    <property type="entry name" value="ER_PDI_fam"/>
    <property type="match status" value="1"/>
</dbReference>
<keyword evidence="10" id="KW-0676">Redox-active center</keyword>
<dbReference type="FunFam" id="3.40.30.10:FF:000027">
    <property type="entry name" value="protein disulfide-isomerase A2"/>
    <property type="match status" value="1"/>
</dbReference>
<dbReference type="AlphaFoldDB" id="A0A7D9J6G3"/>
<comment type="similarity">
    <text evidence="3 11">Belongs to the protein disulfide isomerase family.</text>
</comment>
<dbReference type="Proteomes" id="UP001152795">
    <property type="component" value="Unassembled WGS sequence"/>
</dbReference>
<dbReference type="SUPFAM" id="SSF52833">
    <property type="entry name" value="Thioredoxin-like"/>
    <property type="match status" value="4"/>
</dbReference>
<dbReference type="NCBIfam" id="TIGR01126">
    <property type="entry name" value="pdi_dom"/>
    <property type="match status" value="1"/>
</dbReference>
<keyword evidence="8" id="KW-1015">Disulfide bond</keyword>
<dbReference type="GO" id="GO:0006457">
    <property type="term" value="P:protein folding"/>
    <property type="evidence" value="ECO:0007669"/>
    <property type="project" value="TreeGrafter"/>
</dbReference>
<keyword evidence="5" id="KW-0732">Signal</keyword>
<evidence type="ECO:0000313" key="14">
    <source>
        <dbReference type="Proteomes" id="UP001152795"/>
    </source>
</evidence>
<dbReference type="Gene3D" id="3.40.30.10">
    <property type="entry name" value="Glutaredoxin"/>
    <property type="match status" value="4"/>
</dbReference>
<evidence type="ECO:0000256" key="12">
    <source>
        <dbReference type="RuleBase" id="RU361130"/>
    </source>
</evidence>
<keyword evidence="9 12" id="KW-0413">Isomerase</keyword>
<accession>A0A7D9J6G3</accession>
<dbReference type="Pfam" id="PF13848">
    <property type="entry name" value="Thioredoxin_6"/>
    <property type="match status" value="1"/>
</dbReference>
<protein>
    <recommendedName>
        <fullName evidence="4 12">Protein disulfide-isomerase</fullName>
        <ecNumber evidence="4 12">5.3.4.1</ecNumber>
    </recommendedName>
</protein>
<dbReference type="EMBL" id="CACRXK020012220">
    <property type="protein sequence ID" value="CAB4022913.1"/>
    <property type="molecule type" value="Genomic_DNA"/>
</dbReference>
<evidence type="ECO:0000256" key="5">
    <source>
        <dbReference type="ARBA" id="ARBA00022729"/>
    </source>
</evidence>
<dbReference type="EC" id="5.3.4.1" evidence="4 12"/>
<evidence type="ECO:0000256" key="7">
    <source>
        <dbReference type="ARBA" id="ARBA00022824"/>
    </source>
</evidence>
<dbReference type="GO" id="GO:0003756">
    <property type="term" value="F:protein disulfide isomerase activity"/>
    <property type="evidence" value="ECO:0007669"/>
    <property type="project" value="UniProtKB-EC"/>
</dbReference>
<dbReference type="GO" id="GO:0005788">
    <property type="term" value="C:endoplasmic reticulum lumen"/>
    <property type="evidence" value="ECO:0007669"/>
    <property type="project" value="UniProtKB-SubCell"/>
</dbReference>
<evidence type="ECO:0000256" key="3">
    <source>
        <dbReference type="ARBA" id="ARBA00006347"/>
    </source>
</evidence>
<dbReference type="CDD" id="cd02995">
    <property type="entry name" value="PDI_a_PDI_a'_C"/>
    <property type="match status" value="1"/>
</dbReference>
<evidence type="ECO:0000256" key="9">
    <source>
        <dbReference type="ARBA" id="ARBA00023235"/>
    </source>
</evidence>
<feature type="non-terminal residue" evidence="13">
    <location>
        <position position="1"/>
    </location>
</feature>
<evidence type="ECO:0000313" key="13">
    <source>
        <dbReference type="EMBL" id="CAB4022913.1"/>
    </source>
</evidence>
<comment type="subcellular location">
    <subcellularLocation>
        <location evidence="2">Endoplasmic reticulum lumen</location>
    </subcellularLocation>
</comment>
<dbReference type="PANTHER" id="PTHR18929">
    <property type="entry name" value="PROTEIN DISULFIDE ISOMERASE"/>
    <property type="match status" value="1"/>
</dbReference>
<reference evidence="13" key="1">
    <citation type="submission" date="2020-04" db="EMBL/GenBank/DDBJ databases">
        <authorList>
            <person name="Alioto T."/>
            <person name="Alioto T."/>
            <person name="Gomez Garrido J."/>
        </authorList>
    </citation>
    <scope>NUCLEOTIDE SEQUENCE</scope>
    <source>
        <strain evidence="13">A484AB</strain>
    </source>
</reference>
<sequence>RTTFEHLSWIFRPDLVCTVFCEDEITEEENVLVLTKDNFEGALAKHNHILVEFYAPWCGHCKALAPEYASAAGTLKEQGSEIKLGKVDATIHTELATKFGVQGYPTIKFFKGGKPVEYGGGRTANDIVSWLVKKTGPPAKSLETSDDVKKFIEEREVAVVGFFGDVESAEAKAYTSAADGIDDVEFGIVSNADIAKENEVEGNAIVLFKKVKYVLYEAKCDEKLKELTMFDEGRAAFSGDFESEAIASFVNANKMPLVMEFTDESAPKIFGGDIKVHILLFIKKSAENFKEVLGFFSDVAKDFKGKMLYVYIDVDVDDNSRVSEFFGLTKDDVPTVRIINMTEQDMAKFKPDFETISAETLRQFAQDFVDGKLKPHRMSEDLPEDWDKEPVKVLVGKNFQDVALDKTKNVFVEFYAPWCGHCKQLAPIWDKLAEKFKDDDSIVIAKMDSTKNEIDQVRVDSFPTLKYFPKDSDEFDTLVESLVDIGLYTEPEVTKFCPNFQRVT</sequence>
<dbReference type="InterPro" id="IPR005792">
    <property type="entry name" value="Prot_disulphide_isomerase"/>
</dbReference>
<evidence type="ECO:0000256" key="10">
    <source>
        <dbReference type="ARBA" id="ARBA00023284"/>
    </source>
</evidence>
<evidence type="ECO:0000256" key="1">
    <source>
        <dbReference type="ARBA" id="ARBA00001182"/>
    </source>
</evidence>
<proteinExistence type="inferred from homology"/>
<organism evidence="13 14">
    <name type="scientific">Paramuricea clavata</name>
    <name type="common">Red gorgonian</name>
    <name type="synonym">Violescent sea-whip</name>
    <dbReference type="NCBI Taxonomy" id="317549"/>
    <lineage>
        <taxon>Eukaryota</taxon>
        <taxon>Metazoa</taxon>
        <taxon>Cnidaria</taxon>
        <taxon>Anthozoa</taxon>
        <taxon>Octocorallia</taxon>
        <taxon>Malacalcyonacea</taxon>
        <taxon>Plexauridae</taxon>
        <taxon>Paramuricea</taxon>
    </lineage>
</organism>
<dbReference type="FunFam" id="3.40.30.10:FF:000042">
    <property type="entry name" value="protein disulfide-isomerase A2"/>
    <property type="match status" value="1"/>
</dbReference>